<comment type="caution">
    <text evidence="1">The sequence shown here is derived from an EMBL/GenBank/DDBJ whole genome shotgun (WGS) entry which is preliminary data.</text>
</comment>
<dbReference type="EMBL" id="JAGSXJ010000041">
    <property type="protein sequence ID" value="KAH6664011.1"/>
    <property type="molecule type" value="Genomic_DNA"/>
</dbReference>
<reference evidence="1" key="1">
    <citation type="journal article" date="2021" name="Nat. Commun.">
        <title>Genetic determinants of endophytism in the Arabidopsis root mycobiome.</title>
        <authorList>
            <person name="Mesny F."/>
            <person name="Miyauchi S."/>
            <person name="Thiergart T."/>
            <person name="Pickel B."/>
            <person name="Atanasova L."/>
            <person name="Karlsson M."/>
            <person name="Huettel B."/>
            <person name="Barry K.W."/>
            <person name="Haridas S."/>
            <person name="Chen C."/>
            <person name="Bauer D."/>
            <person name="Andreopoulos W."/>
            <person name="Pangilinan J."/>
            <person name="LaButti K."/>
            <person name="Riley R."/>
            <person name="Lipzen A."/>
            <person name="Clum A."/>
            <person name="Drula E."/>
            <person name="Henrissat B."/>
            <person name="Kohler A."/>
            <person name="Grigoriev I.V."/>
            <person name="Martin F.M."/>
            <person name="Hacquard S."/>
        </authorList>
    </citation>
    <scope>NUCLEOTIDE SEQUENCE</scope>
    <source>
        <strain evidence="1">MPI-SDFR-AT-0117</strain>
    </source>
</reference>
<dbReference type="Gene3D" id="3.40.50.1820">
    <property type="entry name" value="alpha/beta hydrolase"/>
    <property type="match status" value="1"/>
</dbReference>
<keyword evidence="2" id="KW-1185">Reference proteome</keyword>
<sequence>MPFANTQPPLSRRGNGPGVIVITEDTLQNAQVLPHDWALAGFAVAHVTVGRNEAAPVLDASLDTAIDALLELWACSDKTRFGIIAYVSRTNPCIPAILKQRDGIEAVVLFNSGPGETAAAPVPVLEHLPGGADGTPLREDTHAVTYPGSEEFFAVPGHANYDPAAAQLAHARTFSFLKPLLGGPSDEGEGTVGHPALGRGWFPNMKATPQTV</sequence>
<protein>
    <submittedName>
        <fullName evidence="1">Uncharacterized protein</fullName>
    </submittedName>
</protein>
<dbReference type="Proteomes" id="UP000770015">
    <property type="component" value="Unassembled WGS sequence"/>
</dbReference>
<gene>
    <name evidence="1" type="ORF">F5X68DRAFT_265963</name>
</gene>
<evidence type="ECO:0000313" key="2">
    <source>
        <dbReference type="Proteomes" id="UP000770015"/>
    </source>
</evidence>
<dbReference type="AlphaFoldDB" id="A0A9P9A5F2"/>
<organism evidence="1 2">
    <name type="scientific">Plectosphaerella plurivora</name>
    <dbReference type="NCBI Taxonomy" id="936078"/>
    <lineage>
        <taxon>Eukaryota</taxon>
        <taxon>Fungi</taxon>
        <taxon>Dikarya</taxon>
        <taxon>Ascomycota</taxon>
        <taxon>Pezizomycotina</taxon>
        <taxon>Sordariomycetes</taxon>
        <taxon>Hypocreomycetidae</taxon>
        <taxon>Glomerellales</taxon>
        <taxon>Plectosphaerellaceae</taxon>
        <taxon>Plectosphaerella</taxon>
    </lineage>
</organism>
<name>A0A9P9A5F2_9PEZI</name>
<dbReference type="OrthoDB" id="5440at2759"/>
<dbReference type="InterPro" id="IPR029058">
    <property type="entry name" value="AB_hydrolase_fold"/>
</dbReference>
<accession>A0A9P9A5F2</accession>
<evidence type="ECO:0000313" key="1">
    <source>
        <dbReference type="EMBL" id="KAH6664011.1"/>
    </source>
</evidence>
<proteinExistence type="predicted"/>